<dbReference type="GO" id="GO:0009249">
    <property type="term" value="P:protein lipoylation"/>
    <property type="evidence" value="ECO:0007669"/>
    <property type="project" value="TreeGrafter"/>
</dbReference>
<proteinExistence type="inferred from homology"/>
<gene>
    <name evidence="3 6" type="primary">gcvH</name>
    <name evidence="6" type="ORF">BLE401_10915</name>
</gene>
<dbReference type="PANTHER" id="PTHR11715">
    <property type="entry name" value="GLYCINE CLEAVAGE SYSTEM H PROTEIN"/>
    <property type="match status" value="1"/>
</dbReference>
<evidence type="ECO:0000313" key="6">
    <source>
        <dbReference type="EMBL" id="AUI69159.1"/>
    </source>
</evidence>
<keyword evidence="2 3" id="KW-0450">Lipoyl</keyword>
<reference evidence="7" key="1">
    <citation type="submission" date="2016-12" db="EMBL/GenBank/DDBJ databases">
        <title>Complete Genome Sequence of Beggiatoa leptomitiformis D-401.</title>
        <authorList>
            <person name="Fomenkov A."/>
            <person name="Vincze T."/>
            <person name="Grabovich M."/>
            <person name="Anton B.P."/>
            <person name="Dubinina G."/>
            <person name="Orlova M."/>
            <person name="Belousova E."/>
            <person name="Roberts R.J."/>
        </authorList>
    </citation>
    <scope>NUCLEOTIDE SEQUENCE [LARGE SCALE GENOMIC DNA]</scope>
    <source>
        <strain evidence="7">D-401</strain>
    </source>
</reference>
<dbReference type="InterPro" id="IPR003016">
    <property type="entry name" value="2-oxoA_DH_lipoyl-BS"/>
</dbReference>
<dbReference type="InterPro" id="IPR002930">
    <property type="entry name" value="GCV_H"/>
</dbReference>
<dbReference type="InterPro" id="IPR000089">
    <property type="entry name" value="Biotin_lipoyl"/>
</dbReference>
<dbReference type="Pfam" id="PF01597">
    <property type="entry name" value="GCV_H"/>
    <property type="match status" value="1"/>
</dbReference>
<organism evidence="6 7">
    <name type="scientific">Beggiatoa leptomitoformis</name>
    <dbReference type="NCBI Taxonomy" id="288004"/>
    <lineage>
        <taxon>Bacteria</taxon>
        <taxon>Pseudomonadati</taxon>
        <taxon>Pseudomonadota</taxon>
        <taxon>Gammaproteobacteria</taxon>
        <taxon>Thiotrichales</taxon>
        <taxon>Thiotrichaceae</taxon>
        <taxon>Beggiatoa</taxon>
    </lineage>
</organism>
<dbReference type="NCBIfam" id="NF002270">
    <property type="entry name" value="PRK01202.1"/>
    <property type="match status" value="1"/>
</dbReference>
<dbReference type="KEGG" id="blep:AL038_13350"/>
<dbReference type="CDD" id="cd06848">
    <property type="entry name" value="GCS_H"/>
    <property type="match status" value="1"/>
</dbReference>
<comment type="similarity">
    <text evidence="1 3">Belongs to the GcvH family.</text>
</comment>
<comment type="subunit">
    <text evidence="3">The glycine cleavage system is composed of four proteins: P, T, L and H.</text>
</comment>
<comment type="cofactor">
    <cofactor evidence="3">
        <name>(R)-lipoate</name>
        <dbReference type="ChEBI" id="CHEBI:83088"/>
    </cofactor>
    <text evidence="3">Binds 1 lipoyl cofactor covalently.</text>
</comment>
<evidence type="ECO:0000256" key="2">
    <source>
        <dbReference type="ARBA" id="ARBA00022823"/>
    </source>
</evidence>
<evidence type="ECO:0000256" key="4">
    <source>
        <dbReference type="PIRSR" id="PIRSR617453-50"/>
    </source>
</evidence>
<dbReference type="InterPro" id="IPR011053">
    <property type="entry name" value="Single_hybrid_motif"/>
</dbReference>
<dbReference type="OrthoDB" id="9796712at2"/>
<dbReference type="NCBIfam" id="TIGR00527">
    <property type="entry name" value="gcvH"/>
    <property type="match status" value="1"/>
</dbReference>
<dbReference type="AlphaFoldDB" id="A0A2N9YFM4"/>
<dbReference type="InterPro" id="IPR033753">
    <property type="entry name" value="GCV_H/Fam206"/>
</dbReference>
<protein>
    <recommendedName>
        <fullName evidence="3">Glycine cleavage system H protein</fullName>
    </recommendedName>
</protein>
<dbReference type="HAMAP" id="MF_00272">
    <property type="entry name" value="GcvH"/>
    <property type="match status" value="1"/>
</dbReference>
<evidence type="ECO:0000256" key="1">
    <source>
        <dbReference type="ARBA" id="ARBA00009249"/>
    </source>
</evidence>
<comment type="function">
    <text evidence="3">The glycine cleavage system catalyzes the degradation of glycine. The H protein shuttles the methylamine group of glycine from the P protein to the T protein.</text>
</comment>
<feature type="domain" description="Lipoyl-binding" evidence="5">
    <location>
        <begin position="23"/>
        <end position="105"/>
    </location>
</feature>
<dbReference type="PANTHER" id="PTHR11715:SF3">
    <property type="entry name" value="GLYCINE CLEAVAGE SYSTEM H PROTEIN-RELATED"/>
    <property type="match status" value="1"/>
</dbReference>
<name>A0A2N9YFM4_9GAMM</name>
<evidence type="ECO:0000256" key="3">
    <source>
        <dbReference type="HAMAP-Rule" id="MF_00272"/>
    </source>
</evidence>
<dbReference type="GO" id="GO:0005960">
    <property type="term" value="C:glycine cleavage complex"/>
    <property type="evidence" value="ECO:0007669"/>
    <property type="project" value="InterPro"/>
</dbReference>
<keyword evidence="7" id="KW-1185">Reference proteome</keyword>
<dbReference type="InterPro" id="IPR017453">
    <property type="entry name" value="GCV_H_sub"/>
</dbReference>
<dbReference type="GO" id="GO:0005829">
    <property type="term" value="C:cytosol"/>
    <property type="evidence" value="ECO:0007669"/>
    <property type="project" value="TreeGrafter"/>
</dbReference>
<dbReference type="SUPFAM" id="SSF51230">
    <property type="entry name" value="Single hybrid motif"/>
    <property type="match status" value="1"/>
</dbReference>
<dbReference type="GO" id="GO:0019464">
    <property type="term" value="P:glycine decarboxylation via glycine cleavage system"/>
    <property type="evidence" value="ECO:0007669"/>
    <property type="project" value="UniProtKB-UniRule"/>
</dbReference>
<evidence type="ECO:0000313" key="7">
    <source>
        <dbReference type="Proteomes" id="UP000234271"/>
    </source>
</evidence>
<dbReference type="STRING" id="288004.AL038_13350"/>
<dbReference type="Proteomes" id="UP000234271">
    <property type="component" value="Chromosome"/>
</dbReference>
<dbReference type="Gene3D" id="2.40.50.100">
    <property type="match status" value="1"/>
</dbReference>
<dbReference type="PROSITE" id="PS50968">
    <property type="entry name" value="BIOTINYL_LIPOYL"/>
    <property type="match status" value="1"/>
</dbReference>
<feature type="modified residue" description="N6-lipoyllysine" evidence="3 4">
    <location>
        <position position="64"/>
    </location>
</feature>
<dbReference type="PROSITE" id="PS00189">
    <property type="entry name" value="LIPOYL"/>
    <property type="match status" value="1"/>
</dbReference>
<evidence type="ECO:0000259" key="5">
    <source>
        <dbReference type="PROSITE" id="PS50968"/>
    </source>
</evidence>
<dbReference type="RefSeq" id="WP_062153610.1">
    <property type="nucleotide sequence ID" value="NZ_CP012373.2"/>
</dbReference>
<dbReference type="EMBL" id="CP018889">
    <property type="protein sequence ID" value="AUI69159.1"/>
    <property type="molecule type" value="Genomic_DNA"/>
</dbReference>
<sequence>MSEILDDLKYASSHEWVRIENDVAIIGITDHAQQLLGDLVFIELPEIGQPVDAGDECAVVESVKAASDVYSPVGGEVIAVNASLVDEPELVNKSPYYDGWLFKVRLSDGDAGLDDLLSAEEYSENLEAEH</sequence>
<accession>A0A2N9YFM4</accession>